<evidence type="ECO:0000313" key="9">
    <source>
        <dbReference type="Proteomes" id="UP000045545"/>
    </source>
</evidence>
<feature type="transmembrane region" description="Helical" evidence="6">
    <location>
        <begin position="169"/>
        <end position="188"/>
    </location>
</feature>
<evidence type="ECO:0000259" key="7">
    <source>
        <dbReference type="Pfam" id="PF01292"/>
    </source>
</evidence>
<keyword evidence="2" id="KW-1003">Cell membrane</keyword>
<evidence type="ECO:0000256" key="1">
    <source>
        <dbReference type="ARBA" id="ARBA00004651"/>
    </source>
</evidence>
<dbReference type="GO" id="GO:0009055">
    <property type="term" value="F:electron transfer activity"/>
    <property type="evidence" value="ECO:0007669"/>
    <property type="project" value="InterPro"/>
</dbReference>
<feature type="transmembrane region" description="Helical" evidence="6">
    <location>
        <begin position="134"/>
        <end position="157"/>
    </location>
</feature>
<dbReference type="GO" id="GO:0009061">
    <property type="term" value="P:anaerobic respiration"/>
    <property type="evidence" value="ECO:0007669"/>
    <property type="project" value="TreeGrafter"/>
</dbReference>
<evidence type="ECO:0000256" key="5">
    <source>
        <dbReference type="ARBA" id="ARBA00023136"/>
    </source>
</evidence>
<evidence type="ECO:0000256" key="4">
    <source>
        <dbReference type="ARBA" id="ARBA00022989"/>
    </source>
</evidence>
<dbReference type="GO" id="GO:0022904">
    <property type="term" value="P:respiratory electron transport chain"/>
    <property type="evidence" value="ECO:0007669"/>
    <property type="project" value="InterPro"/>
</dbReference>
<keyword evidence="5 6" id="KW-0472">Membrane</keyword>
<dbReference type="InterPro" id="IPR011577">
    <property type="entry name" value="Cyt_b561_bac/Ni-Hgenase"/>
</dbReference>
<dbReference type="GO" id="GO:0015944">
    <property type="term" value="P:formate oxidation"/>
    <property type="evidence" value="ECO:0007669"/>
    <property type="project" value="TreeGrafter"/>
</dbReference>
<dbReference type="GO" id="GO:0009326">
    <property type="term" value="C:formate dehydrogenase complex"/>
    <property type="evidence" value="ECO:0007669"/>
    <property type="project" value="TreeGrafter"/>
</dbReference>
<feature type="transmembrane region" description="Helical" evidence="6">
    <location>
        <begin position="93"/>
        <end position="114"/>
    </location>
</feature>
<gene>
    <name evidence="8" type="ORF">1512</name>
</gene>
<dbReference type="RefSeq" id="WP_046497252.1">
    <property type="nucleotide sequence ID" value="NZ_CGIH01000027.1"/>
</dbReference>
<dbReference type="Proteomes" id="UP000045545">
    <property type="component" value="Unassembled WGS sequence"/>
</dbReference>
<dbReference type="STRING" id="690567.1512"/>
<reference evidence="8 9" key="1">
    <citation type="submission" date="2015-03" db="EMBL/GenBank/DDBJ databases">
        <authorList>
            <person name="Murphy D."/>
        </authorList>
    </citation>
    <scope>NUCLEOTIDE SEQUENCE [LARGE SCALE GENOMIC DNA]</scope>
    <source>
        <strain evidence="8 9">OL-4</strain>
    </source>
</reference>
<accession>A0A0E4C8Q2</accession>
<sequence length="228" mass="26159">MQLVPEYREDVKRVERFNFVARFTHWGHTVTFLLCLFTGLVLFLDSVDWLAAIFGGYAAAGLVHRISAVFMTLIIVFFIIFDFKGIINWIKDILRFGVNDIIFVLKFPLEFLGFPVKMPPQTRFNGGEKGNSMLTPTMVILLVISGYIMWFPSLFPAGLVRVAYPTHDIAMILATFMVCMHGYLGSFHPGSGESFWGMWKGTVREDWAQHHHSIWYEETYGDKAAEKE</sequence>
<dbReference type="Gene3D" id="1.20.950.20">
    <property type="entry name" value="Transmembrane di-heme cytochromes, Chain C"/>
    <property type="match status" value="1"/>
</dbReference>
<feature type="transmembrane region" description="Helical" evidence="6">
    <location>
        <begin position="20"/>
        <end position="43"/>
    </location>
</feature>
<dbReference type="PANTHER" id="PTHR30074:SF6">
    <property type="entry name" value="FORMATE DEHYDROGENASE GAMMA SUBUNIT"/>
    <property type="match status" value="1"/>
</dbReference>
<feature type="transmembrane region" description="Helical" evidence="6">
    <location>
        <begin position="49"/>
        <end position="81"/>
    </location>
</feature>
<evidence type="ECO:0000256" key="6">
    <source>
        <dbReference type="SAM" id="Phobius"/>
    </source>
</evidence>
<protein>
    <submittedName>
        <fullName evidence="8">Di-haem cytochrome, transmembrane</fullName>
    </submittedName>
</protein>
<comment type="subcellular location">
    <subcellularLocation>
        <location evidence="1">Cell membrane</location>
        <topology evidence="1">Multi-pass membrane protein</topology>
    </subcellularLocation>
</comment>
<proteinExistence type="predicted"/>
<keyword evidence="4 6" id="KW-1133">Transmembrane helix</keyword>
<name>A0A0E4C8Q2_9FIRM</name>
<dbReference type="OrthoDB" id="1808646at2"/>
<dbReference type="Pfam" id="PF01292">
    <property type="entry name" value="Ni_hydr_CYTB"/>
    <property type="match status" value="1"/>
</dbReference>
<keyword evidence="9" id="KW-1185">Reference proteome</keyword>
<evidence type="ECO:0000313" key="8">
    <source>
        <dbReference type="EMBL" id="CFX61053.1"/>
    </source>
</evidence>
<dbReference type="EMBL" id="CGIH01000027">
    <property type="protein sequence ID" value="CFX61053.1"/>
    <property type="molecule type" value="Genomic_DNA"/>
</dbReference>
<dbReference type="GO" id="GO:0005886">
    <property type="term" value="C:plasma membrane"/>
    <property type="evidence" value="ECO:0007669"/>
    <property type="project" value="UniProtKB-SubCell"/>
</dbReference>
<evidence type="ECO:0000256" key="2">
    <source>
        <dbReference type="ARBA" id="ARBA00022475"/>
    </source>
</evidence>
<feature type="domain" description="Cytochrome b561 bacterial/Ni-hydrogenase" evidence="7">
    <location>
        <begin position="16"/>
        <end position="201"/>
    </location>
</feature>
<dbReference type="SUPFAM" id="SSF81342">
    <property type="entry name" value="Transmembrane di-heme cytochromes"/>
    <property type="match status" value="1"/>
</dbReference>
<dbReference type="InterPro" id="IPR016174">
    <property type="entry name" value="Di-haem_cyt_TM"/>
</dbReference>
<evidence type="ECO:0000256" key="3">
    <source>
        <dbReference type="ARBA" id="ARBA00022692"/>
    </source>
</evidence>
<dbReference type="AlphaFoldDB" id="A0A0E4C8Q2"/>
<organism evidence="8 9">
    <name type="scientific">Syntrophomonas zehnderi OL-4</name>
    <dbReference type="NCBI Taxonomy" id="690567"/>
    <lineage>
        <taxon>Bacteria</taxon>
        <taxon>Bacillati</taxon>
        <taxon>Bacillota</taxon>
        <taxon>Clostridia</taxon>
        <taxon>Eubacteriales</taxon>
        <taxon>Syntrophomonadaceae</taxon>
        <taxon>Syntrophomonas</taxon>
    </lineage>
</organism>
<dbReference type="GO" id="GO:0036397">
    <property type="term" value="F:formate dehydrogenase (quinone) activity"/>
    <property type="evidence" value="ECO:0007669"/>
    <property type="project" value="TreeGrafter"/>
</dbReference>
<dbReference type="InterPro" id="IPR051817">
    <property type="entry name" value="FDH_cytochrome_b556_subunit"/>
</dbReference>
<dbReference type="PANTHER" id="PTHR30074">
    <property type="entry name" value="FORMATE DEHYDROGENASE, NITRATE-INDUCIBLE, CYTOCHROME B556 FDN SUBUNIT"/>
    <property type="match status" value="1"/>
</dbReference>
<keyword evidence="3 6" id="KW-0812">Transmembrane</keyword>